<evidence type="ECO:0000259" key="18">
    <source>
        <dbReference type="PROSITE" id="PS50011"/>
    </source>
</evidence>
<comment type="subcellular location">
    <subcellularLocation>
        <location evidence="1">Membrane</location>
        <topology evidence="1">Single-pass type I membrane protein</topology>
    </subcellularLocation>
</comment>
<dbReference type="Pfam" id="PF14380">
    <property type="entry name" value="WAK_assoc"/>
    <property type="match status" value="2"/>
</dbReference>
<evidence type="ECO:0000313" key="20">
    <source>
        <dbReference type="Proteomes" id="UP000467841"/>
    </source>
</evidence>
<dbReference type="Pfam" id="PF13947">
    <property type="entry name" value="GUB_WAK_bind"/>
    <property type="match status" value="2"/>
</dbReference>
<dbReference type="EMBL" id="CACVBM020001129">
    <property type="protein sequence ID" value="CAA7033165.1"/>
    <property type="molecule type" value="Genomic_DNA"/>
</dbReference>
<evidence type="ECO:0000256" key="12">
    <source>
        <dbReference type="ARBA" id="ARBA00023180"/>
    </source>
</evidence>
<dbReference type="PROSITE" id="PS00107">
    <property type="entry name" value="PROTEIN_KINASE_ATP"/>
    <property type="match status" value="1"/>
</dbReference>
<evidence type="ECO:0000256" key="10">
    <source>
        <dbReference type="ARBA" id="ARBA00022989"/>
    </source>
</evidence>
<keyword evidence="11" id="KW-0472">Membrane</keyword>
<keyword evidence="9 15" id="KW-0067">ATP-binding</keyword>
<keyword evidence="6 17" id="KW-0732">Signal</keyword>
<evidence type="ECO:0000256" key="7">
    <source>
        <dbReference type="ARBA" id="ARBA00022741"/>
    </source>
</evidence>
<dbReference type="AlphaFoldDB" id="A0A6D2IX41"/>
<evidence type="ECO:0000256" key="16">
    <source>
        <dbReference type="SAM" id="MobiDB-lite"/>
    </source>
</evidence>
<dbReference type="SMART" id="SM00220">
    <property type="entry name" value="S_TKc"/>
    <property type="match status" value="1"/>
</dbReference>
<dbReference type="PROSITE" id="PS50011">
    <property type="entry name" value="PROTEIN_KINASE_DOM"/>
    <property type="match status" value="1"/>
</dbReference>
<protein>
    <recommendedName>
        <fullName evidence="2">non-specific serine/threonine protein kinase</fullName>
        <ecNumber evidence="2">2.7.11.1</ecNumber>
    </recommendedName>
</protein>
<evidence type="ECO:0000256" key="17">
    <source>
        <dbReference type="SAM" id="SignalP"/>
    </source>
</evidence>
<dbReference type="InterPro" id="IPR001245">
    <property type="entry name" value="Ser-Thr/Tyr_kinase_cat_dom"/>
</dbReference>
<evidence type="ECO:0000256" key="1">
    <source>
        <dbReference type="ARBA" id="ARBA00004479"/>
    </source>
</evidence>
<evidence type="ECO:0000256" key="8">
    <source>
        <dbReference type="ARBA" id="ARBA00022777"/>
    </source>
</evidence>
<keyword evidence="8" id="KW-0418">Kinase</keyword>
<keyword evidence="12" id="KW-0325">Glycoprotein</keyword>
<dbReference type="InterPro" id="IPR000719">
    <property type="entry name" value="Prot_kinase_dom"/>
</dbReference>
<feature type="compositionally biased region" description="Polar residues" evidence="16">
    <location>
        <begin position="846"/>
        <end position="861"/>
    </location>
</feature>
<dbReference type="Pfam" id="PF07714">
    <property type="entry name" value="PK_Tyr_Ser-Thr"/>
    <property type="match status" value="1"/>
</dbReference>
<dbReference type="Gene3D" id="1.10.510.10">
    <property type="entry name" value="Transferase(Phosphotransferase) domain 1"/>
    <property type="match status" value="1"/>
</dbReference>
<evidence type="ECO:0000256" key="6">
    <source>
        <dbReference type="ARBA" id="ARBA00022729"/>
    </source>
</evidence>
<dbReference type="GO" id="GO:0016020">
    <property type="term" value="C:membrane"/>
    <property type="evidence" value="ECO:0007669"/>
    <property type="project" value="UniProtKB-SubCell"/>
</dbReference>
<dbReference type="PROSITE" id="PS00108">
    <property type="entry name" value="PROTEIN_KINASE_ST"/>
    <property type="match status" value="1"/>
</dbReference>
<proteinExistence type="predicted"/>
<dbReference type="Proteomes" id="UP000467841">
    <property type="component" value="Unassembled WGS sequence"/>
</dbReference>
<comment type="caution">
    <text evidence="19">The sequence shown here is derived from an EMBL/GenBank/DDBJ whole genome shotgun (WGS) entry which is preliminary data.</text>
</comment>
<dbReference type="PANTHER" id="PTHR27009">
    <property type="entry name" value="RUST RESISTANCE KINASE LR10-RELATED"/>
    <property type="match status" value="1"/>
</dbReference>
<evidence type="ECO:0000256" key="2">
    <source>
        <dbReference type="ARBA" id="ARBA00012513"/>
    </source>
</evidence>
<dbReference type="InterPro" id="IPR017441">
    <property type="entry name" value="Protein_kinase_ATP_BS"/>
</dbReference>
<evidence type="ECO:0000256" key="15">
    <source>
        <dbReference type="PROSITE-ProRule" id="PRU10141"/>
    </source>
</evidence>
<dbReference type="EC" id="2.7.11.1" evidence="2"/>
<organism evidence="19 20">
    <name type="scientific">Microthlaspi erraticum</name>
    <dbReference type="NCBI Taxonomy" id="1685480"/>
    <lineage>
        <taxon>Eukaryota</taxon>
        <taxon>Viridiplantae</taxon>
        <taxon>Streptophyta</taxon>
        <taxon>Embryophyta</taxon>
        <taxon>Tracheophyta</taxon>
        <taxon>Spermatophyta</taxon>
        <taxon>Magnoliopsida</taxon>
        <taxon>eudicotyledons</taxon>
        <taxon>Gunneridae</taxon>
        <taxon>Pentapetalae</taxon>
        <taxon>rosids</taxon>
        <taxon>malvids</taxon>
        <taxon>Brassicales</taxon>
        <taxon>Brassicaceae</taxon>
        <taxon>Coluteocarpeae</taxon>
        <taxon>Microthlaspi</taxon>
    </lineage>
</organism>
<evidence type="ECO:0000256" key="3">
    <source>
        <dbReference type="ARBA" id="ARBA00022527"/>
    </source>
</evidence>
<dbReference type="FunFam" id="3.30.200.20:FF:000644">
    <property type="entry name" value="Suppressor of npr1-1 constitutive 4"/>
    <property type="match status" value="1"/>
</dbReference>
<keyword evidence="5" id="KW-0812">Transmembrane</keyword>
<feature type="domain" description="Protein kinase" evidence="18">
    <location>
        <begin position="537"/>
        <end position="826"/>
    </location>
</feature>
<evidence type="ECO:0000256" key="11">
    <source>
        <dbReference type="ARBA" id="ARBA00023136"/>
    </source>
</evidence>
<evidence type="ECO:0000256" key="9">
    <source>
        <dbReference type="ARBA" id="ARBA00022840"/>
    </source>
</evidence>
<sequence length="861" mass="95810">MNSSPTSFVVLFFIVSLFHQLPCDLSKQGLGWCENLFQCGDITAGYPFWGGNRLKPCGHPLLELHCNKNATSLIMSNQEYHVLQIDQPSYTLRLARSDLLGPFCSAKFTTTTYFPEVFESRGAYKSLIVYYFCDPRLNYVSSFTCPDWGLVSISQNPDYQYSCQNSFTVHVPESFVPNENKLNLTSHLEAVLREGFELGVPTAYYPCQECLSSGGTCGFDGSKQVCCKETLASGVQCEIPYSLDDETFLLCNAQFSCGNQEYTLSYPFWVPGREECGHPDFKLNCSRGFPEFNIASMKFTILKSGLHKASVARSDYISNVCTLDPVDVPFNWSVLPLSPDTELLTLYYDCPYTDLPSYVESLGCVNHGYSYYVTKNISSLPLTAELKNMQLLCKRNVTIPASGPALITLKRDPTLPNLRKAIEQGFVLGVDSDCSTCDDSWGVCGYSQISNRFVCRCMNGSQGDCRGPIEIIDRGDFSGAETGSVTCVILFALLVSLIPHFLRLHEKKTLENLRQTELMAHIPLQRYSFAQAKTITNSFAEEIGKGGFGTVYKGTLSDGRMVAVKVLKDAKGKGEDFINEVASMSRTSHVNIVSLLGFCFEGSKRAIIYEFVENGSLDKYLSSNISVAMDWKALYEIALGVARGLEYLHHGCKTRIIHFDIKPHNVLLDDSLCAKVSDFGLARLCEKKEDKLTILETRGTVGYTAPEVVSRAYGDVSHKSDVYSYGMLVLEMIGTRNKERAGQELGSNVGSMSFPDWVYKDLEKGKYGNLSGNEISSEEEEIAKKMTLVGLWCIQYSPTDRPPMNRVVEMMEGNVDALEVPPSSFLKDIRAAPLSESTPLLEKSSRTSNTSEVMWSAQQRF</sequence>
<keyword evidence="10" id="KW-1133">Transmembrane helix</keyword>
<dbReference type="FunFam" id="1.10.510.10:FF:000590">
    <property type="entry name" value="PR5-like receptor kinase"/>
    <property type="match status" value="1"/>
</dbReference>
<dbReference type="InterPro" id="IPR008271">
    <property type="entry name" value="Ser/Thr_kinase_AS"/>
</dbReference>
<dbReference type="InterPro" id="IPR032872">
    <property type="entry name" value="WAK_assoc_C"/>
</dbReference>
<keyword evidence="4" id="KW-0808">Transferase</keyword>
<feature type="binding site" evidence="15">
    <location>
        <position position="565"/>
    </location>
    <ligand>
        <name>ATP</name>
        <dbReference type="ChEBI" id="CHEBI:30616"/>
    </ligand>
</feature>
<dbReference type="GO" id="GO:0030247">
    <property type="term" value="F:polysaccharide binding"/>
    <property type="evidence" value="ECO:0007669"/>
    <property type="project" value="InterPro"/>
</dbReference>
<evidence type="ECO:0000256" key="5">
    <source>
        <dbReference type="ARBA" id="ARBA00022692"/>
    </source>
</evidence>
<comment type="catalytic activity">
    <reaction evidence="14">
        <text>L-seryl-[protein] + ATP = O-phospho-L-seryl-[protein] + ADP + H(+)</text>
        <dbReference type="Rhea" id="RHEA:17989"/>
        <dbReference type="Rhea" id="RHEA-COMP:9863"/>
        <dbReference type="Rhea" id="RHEA-COMP:11604"/>
        <dbReference type="ChEBI" id="CHEBI:15378"/>
        <dbReference type="ChEBI" id="CHEBI:29999"/>
        <dbReference type="ChEBI" id="CHEBI:30616"/>
        <dbReference type="ChEBI" id="CHEBI:83421"/>
        <dbReference type="ChEBI" id="CHEBI:456216"/>
        <dbReference type="EC" id="2.7.11.1"/>
    </reaction>
</comment>
<gene>
    <name evidence="19" type="ORF">MERR_LOCUS20400</name>
</gene>
<dbReference type="SUPFAM" id="SSF56112">
    <property type="entry name" value="Protein kinase-like (PK-like)"/>
    <property type="match status" value="1"/>
</dbReference>
<comment type="catalytic activity">
    <reaction evidence="13">
        <text>L-threonyl-[protein] + ATP = O-phospho-L-threonyl-[protein] + ADP + H(+)</text>
        <dbReference type="Rhea" id="RHEA:46608"/>
        <dbReference type="Rhea" id="RHEA-COMP:11060"/>
        <dbReference type="Rhea" id="RHEA-COMP:11605"/>
        <dbReference type="ChEBI" id="CHEBI:15378"/>
        <dbReference type="ChEBI" id="CHEBI:30013"/>
        <dbReference type="ChEBI" id="CHEBI:30616"/>
        <dbReference type="ChEBI" id="CHEBI:61977"/>
        <dbReference type="ChEBI" id="CHEBI:456216"/>
        <dbReference type="EC" id="2.7.11.1"/>
    </reaction>
</comment>
<keyword evidence="3" id="KW-0723">Serine/threonine-protein kinase</keyword>
<keyword evidence="20" id="KW-1185">Reference proteome</keyword>
<dbReference type="GO" id="GO:0004674">
    <property type="term" value="F:protein serine/threonine kinase activity"/>
    <property type="evidence" value="ECO:0007669"/>
    <property type="project" value="UniProtKB-KW"/>
</dbReference>
<feature type="signal peptide" evidence="17">
    <location>
        <begin position="1"/>
        <end position="20"/>
    </location>
</feature>
<keyword evidence="7 15" id="KW-0547">Nucleotide-binding</keyword>
<dbReference type="Gene3D" id="3.30.200.20">
    <property type="entry name" value="Phosphorylase Kinase, domain 1"/>
    <property type="match status" value="1"/>
</dbReference>
<accession>A0A6D2IX41</accession>
<reference evidence="19" key="1">
    <citation type="submission" date="2020-01" db="EMBL/GenBank/DDBJ databases">
        <authorList>
            <person name="Mishra B."/>
        </authorList>
    </citation>
    <scope>NUCLEOTIDE SEQUENCE [LARGE SCALE GENOMIC DNA]</scope>
</reference>
<dbReference type="GO" id="GO:0005524">
    <property type="term" value="F:ATP binding"/>
    <property type="evidence" value="ECO:0007669"/>
    <property type="project" value="UniProtKB-UniRule"/>
</dbReference>
<dbReference type="OrthoDB" id="1076926at2759"/>
<dbReference type="InterPro" id="IPR045874">
    <property type="entry name" value="LRK10/LRL21-25-like"/>
</dbReference>
<evidence type="ECO:0000313" key="19">
    <source>
        <dbReference type="EMBL" id="CAA7033165.1"/>
    </source>
</evidence>
<evidence type="ECO:0000256" key="14">
    <source>
        <dbReference type="ARBA" id="ARBA00048679"/>
    </source>
</evidence>
<evidence type="ECO:0000256" key="13">
    <source>
        <dbReference type="ARBA" id="ARBA00047899"/>
    </source>
</evidence>
<feature type="chain" id="PRO_5025574686" description="non-specific serine/threonine protein kinase" evidence="17">
    <location>
        <begin position="21"/>
        <end position="861"/>
    </location>
</feature>
<dbReference type="InterPro" id="IPR025287">
    <property type="entry name" value="WAK_GUB"/>
</dbReference>
<evidence type="ECO:0000256" key="4">
    <source>
        <dbReference type="ARBA" id="ARBA00022679"/>
    </source>
</evidence>
<dbReference type="InterPro" id="IPR011009">
    <property type="entry name" value="Kinase-like_dom_sf"/>
</dbReference>
<feature type="region of interest" description="Disordered" evidence="16">
    <location>
        <begin position="837"/>
        <end position="861"/>
    </location>
</feature>
<name>A0A6D2IX41_9BRAS</name>